<keyword evidence="3" id="KW-1185">Reference proteome</keyword>
<dbReference type="AlphaFoldDB" id="A0A392PNP7"/>
<sequence length="59" mass="6072">EAKALLLVVMSLRHGGDDDNPETVTKDAESLEGGNPKDSAPTLSATYSSSGHRDGTSKG</sequence>
<feature type="non-terminal residue" evidence="2">
    <location>
        <position position="1"/>
    </location>
</feature>
<feature type="non-terminal residue" evidence="2">
    <location>
        <position position="59"/>
    </location>
</feature>
<evidence type="ECO:0000313" key="2">
    <source>
        <dbReference type="EMBL" id="MCI13721.1"/>
    </source>
</evidence>
<accession>A0A392PNP7</accession>
<proteinExistence type="predicted"/>
<evidence type="ECO:0000256" key="1">
    <source>
        <dbReference type="SAM" id="MobiDB-lite"/>
    </source>
</evidence>
<dbReference type="Proteomes" id="UP000265520">
    <property type="component" value="Unassembled WGS sequence"/>
</dbReference>
<name>A0A392PNP7_9FABA</name>
<dbReference type="EMBL" id="LXQA010089339">
    <property type="protein sequence ID" value="MCI13721.1"/>
    <property type="molecule type" value="Genomic_DNA"/>
</dbReference>
<feature type="compositionally biased region" description="Polar residues" evidence="1">
    <location>
        <begin position="41"/>
        <end position="50"/>
    </location>
</feature>
<comment type="caution">
    <text evidence="2">The sequence shown here is derived from an EMBL/GenBank/DDBJ whole genome shotgun (WGS) entry which is preliminary data.</text>
</comment>
<protein>
    <submittedName>
        <fullName evidence="2">Uncharacterized protein</fullName>
    </submittedName>
</protein>
<organism evidence="2 3">
    <name type="scientific">Trifolium medium</name>
    <dbReference type="NCBI Taxonomy" id="97028"/>
    <lineage>
        <taxon>Eukaryota</taxon>
        <taxon>Viridiplantae</taxon>
        <taxon>Streptophyta</taxon>
        <taxon>Embryophyta</taxon>
        <taxon>Tracheophyta</taxon>
        <taxon>Spermatophyta</taxon>
        <taxon>Magnoliopsida</taxon>
        <taxon>eudicotyledons</taxon>
        <taxon>Gunneridae</taxon>
        <taxon>Pentapetalae</taxon>
        <taxon>rosids</taxon>
        <taxon>fabids</taxon>
        <taxon>Fabales</taxon>
        <taxon>Fabaceae</taxon>
        <taxon>Papilionoideae</taxon>
        <taxon>50 kb inversion clade</taxon>
        <taxon>NPAAA clade</taxon>
        <taxon>Hologalegina</taxon>
        <taxon>IRL clade</taxon>
        <taxon>Trifolieae</taxon>
        <taxon>Trifolium</taxon>
    </lineage>
</organism>
<reference evidence="2 3" key="1">
    <citation type="journal article" date="2018" name="Front. Plant Sci.">
        <title>Red Clover (Trifolium pratense) and Zigzag Clover (T. medium) - A Picture of Genomic Similarities and Differences.</title>
        <authorList>
            <person name="Dluhosova J."/>
            <person name="Istvanek J."/>
            <person name="Nedelnik J."/>
            <person name="Repkova J."/>
        </authorList>
    </citation>
    <scope>NUCLEOTIDE SEQUENCE [LARGE SCALE GENOMIC DNA]</scope>
    <source>
        <strain evidence="3">cv. 10/8</strain>
        <tissue evidence="2">Leaf</tissue>
    </source>
</reference>
<feature type="region of interest" description="Disordered" evidence="1">
    <location>
        <begin position="13"/>
        <end position="59"/>
    </location>
</feature>
<evidence type="ECO:0000313" key="3">
    <source>
        <dbReference type="Proteomes" id="UP000265520"/>
    </source>
</evidence>